<dbReference type="InterPro" id="IPR001045">
    <property type="entry name" value="Spermi_synthase"/>
</dbReference>
<sequence length="228" mass="26700">MIFPLNFLSKEKIIYKTESEISGKIELIDGEFGLELWVGGYNQTTYISKKERANYWKTITDYSSITNKNTILILGLGGGEIIRLLNEKYKHLNIYVVEIDPVIIKMYKKYFVKYDSKKGNNVILIEGDAYNYVVNNERIFDSIICDVYLNGEYPKDFLNVNFMEASKDSLRKNGQFVSNRIFIWSPSKQTEDYTSLLKMFYKHVYCKYVGDKTYQSANYVFFADNCNQ</sequence>
<evidence type="ECO:0000313" key="2">
    <source>
        <dbReference type="Proteomes" id="UP000230214"/>
    </source>
</evidence>
<dbReference type="AlphaFoldDB" id="A0A2H0R9F1"/>
<proteinExistence type="predicted"/>
<gene>
    <name evidence="1" type="ORF">COV24_04195</name>
</gene>
<dbReference type="GO" id="GO:0008295">
    <property type="term" value="P:spermidine biosynthetic process"/>
    <property type="evidence" value="ECO:0007669"/>
    <property type="project" value="TreeGrafter"/>
</dbReference>
<protein>
    <recommendedName>
        <fullName evidence="3">PABS domain-containing protein</fullName>
    </recommendedName>
</protein>
<dbReference type="GO" id="GO:0005829">
    <property type="term" value="C:cytosol"/>
    <property type="evidence" value="ECO:0007669"/>
    <property type="project" value="TreeGrafter"/>
</dbReference>
<dbReference type="PANTHER" id="PTHR11558:SF11">
    <property type="entry name" value="SPERMIDINE SYNTHASE"/>
    <property type="match status" value="1"/>
</dbReference>
<name>A0A2H0R9F1_UNCKA</name>
<dbReference type="Proteomes" id="UP000230214">
    <property type="component" value="Unassembled WGS sequence"/>
</dbReference>
<dbReference type="PANTHER" id="PTHR11558">
    <property type="entry name" value="SPERMIDINE/SPERMINE SYNTHASE"/>
    <property type="match status" value="1"/>
</dbReference>
<dbReference type="Pfam" id="PF01564">
    <property type="entry name" value="Spermine_synth"/>
    <property type="match status" value="1"/>
</dbReference>
<dbReference type="CDD" id="cd02440">
    <property type="entry name" value="AdoMet_MTases"/>
    <property type="match status" value="1"/>
</dbReference>
<organism evidence="1 2">
    <name type="scientific">candidate division WWE3 bacterium CG10_big_fil_rev_8_21_14_0_10_32_10</name>
    <dbReference type="NCBI Taxonomy" id="1975090"/>
    <lineage>
        <taxon>Bacteria</taxon>
        <taxon>Katanobacteria</taxon>
    </lineage>
</organism>
<dbReference type="GO" id="GO:0004766">
    <property type="term" value="F:spermidine synthase activity"/>
    <property type="evidence" value="ECO:0007669"/>
    <property type="project" value="TreeGrafter"/>
</dbReference>
<dbReference type="SUPFAM" id="SSF53335">
    <property type="entry name" value="S-adenosyl-L-methionine-dependent methyltransferases"/>
    <property type="match status" value="1"/>
</dbReference>
<comment type="caution">
    <text evidence="1">The sequence shown here is derived from an EMBL/GenBank/DDBJ whole genome shotgun (WGS) entry which is preliminary data.</text>
</comment>
<accession>A0A2H0R9F1</accession>
<evidence type="ECO:0008006" key="3">
    <source>
        <dbReference type="Google" id="ProtNLM"/>
    </source>
</evidence>
<reference evidence="1 2" key="1">
    <citation type="submission" date="2017-09" db="EMBL/GenBank/DDBJ databases">
        <title>Depth-based differentiation of microbial function through sediment-hosted aquifers and enrichment of novel symbionts in the deep terrestrial subsurface.</title>
        <authorList>
            <person name="Probst A.J."/>
            <person name="Ladd B."/>
            <person name="Jarett J.K."/>
            <person name="Geller-Mcgrath D.E."/>
            <person name="Sieber C.M."/>
            <person name="Emerson J.B."/>
            <person name="Anantharaman K."/>
            <person name="Thomas B.C."/>
            <person name="Malmstrom R."/>
            <person name="Stieglmeier M."/>
            <person name="Klingl A."/>
            <person name="Woyke T."/>
            <person name="Ryan C.M."/>
            <person name="Banfield J.F."/>
        </authorList>
    </citation>
    <scope>NUCLEOTIDE SEQUENCE [LARGE SCALE GENOMIC DNA]</scope>
    <source>
        <strain evidence="1">CG10_big_fil_rev_8_21_14_0_10_32_10</strain>
    </source>
</reference>
<dbReference type="Gene3D" id="3.40.50.150">
    <property type="entry name" value="Vaccinia Virus protein VP39"/>
    <property type="match status" value="1"/>
</dbReference>
<dbReference type="InterPro" id="IPR029063">
    <property type="entry name" value="SAM-dependent_MTases_sf"/>
</dbReference>
<dbReference type="EMBL" id="PCXU01000036">
    <property type="protein sequence ID" value="PIR43138.1"/>
    <property type="molecule type" value="Genomic_DNA"/>
</dbReference>
<evidence type="ECO:0000313" key="1">
    <source>
        <dbReference type="EMBL" id="PIR43138.1"/>
    </source>
</evidence>